<dbReference type="OrthoDB" id="6206554at2"/>
<dbReference type="PANTHER" id="PTHR22550">
    <property type="entry name" value="SPORE GERMINATION PROTEIN"/>
    <property type="match status" value="1"/>
</dbReference>
<dbReference type="Pfam" id="PF00092">
    <property type="entry name" value="VWA"/>
    <property type="match status" value="1"/>
</dbReference>
<feature type="transmembrane region" description="Helical" evidence="5">
    <location>
        <begin position="73"/>
        <end position="95"/>
    </location>
</feature>
<sequence length="354" mass="40933">MNFLFLIETEGWYRWEHFLPQTFREYVWENPFWLYAMPFALLLFLLRWFLALPTRQKLVVTLPADTKKLQKGTFLRFVPDVILLMVLWLVMLALARPQKVNEKVQRYSEGIDIMIALDVSESMLYEDYNPNRLQAALQVAKNFIKSRLYEDRIGIVVFSGEAFTLIPLTTDYELLENILSQEIQGKMTNAEGTALGDALAVCTNRLLQSKSKSKVVILISDGDSNTGKIAPLEAAQIAQKEQIKVYPIITASYAEQVPFGKDALGKPQMYENAIDEQIMRQIAQITQGEFYRAESVQSLEKTLNEISAREKSEVLEIHYSQAKDFYRIYLIWAVIFWLLWLALKLTFMNNALKD</sequence>
<protein>
    <submittedName>
        <fullName evidence="7">von Willebrand factor type A domain</fullName>
    </submittedName>
</protein>
<evidence type="ECO:0000256" key="1">
    <source>
        <dbReference type="ARBA" id="ARBA00022475"/>
    </source>
</evidence>
<dbReference type="Gene3D" id="3.40.50.410">
    <property type="entry name" value="von Willebrand factor, type A domain"/>
    <property type="match status" value="1"/>
</dbReference>
<comment type="caution">
    <text evidence="7">The sequence shown here is derived from an EMBL/GenBank/DDBJ whole genome shotgun (WGS) entry which is preliminary data.</text>
</comment>
<dbReference type="SMART" id="SM00327">
    <property type="entry name" value="VWA"/>
    <property type="match status" value="1"/>
</dbReference>
<feature type="domain" description="VWFA" evidence="6">
    <location>
        <begin position="112"/>
        <end position="306"/>
    </location>
</feature>
<evidence type="ECO:0000256" key="2">
    <source>
        <dbReference type="ARBA" id="ARBA00022692"/>
    </source>
</evidence>
<evidence type="ECO:0000313" key="7">
    <source>
        <dbReference type="EMBL" id="PKQ68863.1"/>
    </source>
</evidence>
<dbReference type="InterPro" id="IPR036465">
    <property type="entry name" value="vWFA_dom_sf"/>
</dbReference>
<keyword evidence="1" id="KW-1003">Cell membrane</keyword>
<proteinExistence type="predicted"/>
<dbReference type="Proteomes" id="UP000233387">
    <property type="component" value="Unassembled WGS sequence"/>
</dbReference>
<accession>A0A2N3IF60</accession>
<dbReference type="RefSeq" id="WP_101358788.1">
    <property type="nucleotide sequence ID" value="NZ_NKXO01000022.1"/>
</dbReference>
<evidence type="ECO:0000313" key="8">
    <source>
        <dbReference type="Proteomes" id="UP000233387"/>
    </source>
</evidence>
<evidence type="ECO:0000259" key="6">
    <source>
        <dbReference type="PROSITE" id="PS50234"/>
    </source>
</evidence>
<dbReference type="PROSITE" id="PS50234">
    <property type="entry name" value="VWFA"/>
    <property type="match status" value="1"/>
</dbReference>
<dbReference type="EMBL" id="NKXO01000022">
    <property type="protein sequence ID" value="PKQ68863.1"/>
    <property type="molecule type" value="Genomic_DNA"/>
</dbReference>
<feature type="transmembrane region" description="Helical" evidence="5">
    <location>
        <begin position="325"/>
        <end position="343"/>
    </location>
</feature>
<dbReference type="InterPro" id="IPR050768">
    <property type="entry name" value="UPF0353/GerABKA_families"/>
</dbReference>
<dbReference type="InterPro" id="IPR002035">
    <property type="entry name" value="VWF_A"/>
</dbReference>
<keyword evidence="8" id="KW-1185">Reference proteome</keyword>
<dbReference type="AlphaFoldDB" id="A0A2N3IF60"/>
<evidence type="ECO:0000256" key="5">
    <source>
        <dbReference type="SAM" id="Phobius"/>
    </source>
</evidence>
<reference evidence="7 8" key="1">
    <citation type="submission" date="2017-06" db="EMBL/GenBank/DDBJ databases">
        <title>Raineya orbicola gen. nov., sp. nov. a slightly thermophilic bacterium of the phylum Bacteroidetes and the description of Raineyaceae fam. nov.</title>
        <authorList>
            <person name="Albuquerque L."/>
            <person name="Polonia A.R.M."/>
            <person name="Barroso C."/>
            <person name="Froufe H.J.C."/>
            <person name="Lage O."/>
            <person name="Lobo-Da-Cunha A."/>
            <person name="Egas C."/>
            <person name="Da Costa M.S."/>
        </authorList>
    </citation>
    <scope>NUCLEOTIDE SEQUENCE [LARGE SCALE GENOMIC DNA]</scope>
    <source>
        <strain evidence="7 8">SPSPC-11</strain>
    </source>
</reference>
<dbReference type="SUPFAM" id="SSF53300">
    <property type="entry name" value="vWA-like"/>
    <property type="match status" value="1"/>
</dbReference>
<organism evidence="7 8">
    <name type="scientific">Raineya orbicola</name>
    <dbReference type="NCBI Taxonomy" id="2016530"/>
    <lineage>
        <taxon>Bacteria</taxon>
        <taxon>Pseudomonadati</taxon>
        <taxon>Bacteroidota</taxon>
        <taxon>Cytophagia</taxon>
        <taxon>Cytophagales</taxon>
        <taxon>Raineyaceae</taxon>
        <taxon>Raineya</taxon>
    </lineage>
</organism>
<keyword evidence="2 5" id="KW-0812">Transmembrane</keyword>
<gene>
    <name evidence="7" type="ORF">Rain11_1518</name>
</gene>
<keyword evidence="3 5" id="KW-1133">Transmembrane helix</keyword>
<feature type="transmembrane region" description="Helical" evidence="5">
    <location>
        <begin position="32"/>
        <end position="52"/>
    </location>
</feature>
<evidence type="ECO:0000256" key="4">
    <source>
        <dbReference type="ARBA" id="ARBA00023136"/>
    </source>
</evidence>
<dbReference type="PANTHER" id="PTHR22550:SF5">
    <property type="entry name" value="LEUCINE ZIPPER PROTEIN 4"/>
    <property type="match status" value="1"/>
</dbReference>
<name>A0A2N3IF60_9BACT</name>
<keyword evidence="4 5" id="KW-0472">Membrane</keyword>
<evidence type="ECO:0000256" key="3">
    <source>
        <dbReference type="ARBA" id="ARBA00022989"/>
    </source>
</evidence>